<dbReference type="SUPFAM" id="SSF64182">
    <property type="entry name" value="DHH phosphoesterases"/>
    <property type="match status" value="1"/>
</dbReference>
<dbReference type="AlphaFoldDB" id="A0A7J3MZD1"/>
<name>A0A7J3MZD1_9CREN</name>
<proteinExistence type="predicted"/>
<protein>
    <recommendedName>
        <fullName evidence="1">DDH domain-containing protein</fullName>
    </recommendedName>
</protein>
<accession>A0A7J3MZD1</accession>
<dbReference type="InterPro" id="IPR051319">
    <property type="entry name" value="Oligoribo/pAp-PDE_c-di-AMP_PDE"/>
</dbReference>
<reference evidence="3" key="1">
    <citation type="journal article" date="2020" name="mSystems">
        <title>Genome- and Community-Level Interaction Insights into Carbon Utilization and Element Cycling Functions of Hydrothermarchaeota in Hydrothermal Sediment.</title>
        <authorList>
            <person name="Zhou Z."/>
            <person name="Liu Y."/>
            <person name="Xu W."/>
            <person name="Pan J."/>
            <person name="Luo Z.H."/>
            <person name="Li M."/>
        </authorList>
    </citation>
    <scope>NUCLEOTIDE SEQUENCE [LARGE SCALE GENOMIC DNA]</scope>
    <source>
        <strain evidence="2">SpSt-629</strain>
        <strain evidence="3">SpSt-688</strain>
    </source>
</reference>
<evidence type="ECO:0000313" key="3">
    <source>
        <dbReference type="EMBL" id="HGT98918.1"/>
    </source>
</evidence>
<dbReference type="InterPro" id="IPR038763">
    <property type="entry name" value="DHH_sf"/>
</dbReference>
<gene>
    <name evidence="2" type="ORF">ENT99_02320</name>
    <name evidence="3" type="ORF">ENU64_05770</name>
</gene>
<dbReference type="Pfam" id="PF01368">
    <property type="entry name" value="DHH"/>
    <property type="match status" value="1"/>
</dbReference>
<dbReference type="Gene3D" id="3.90.1640.10">
    <property type="entry name" value="inorganic pyrophosphatase (n-terminal core)"/>
    <property type="match status" value="1"/>
</dbReference>
<dbReference type="InterPro" id="IPR001667">
    <property type="entry name" value="DDH_dom"/>
</dbReference>
<feature type="domain" description="DDH" evidence="1">
    <location>
        <begin position="25"/>
        <end position="187"/>
    </location>
</feature>
<dbReference type="EMBL" id="DTAU01000044">
    <property type="protein sequence ID" value="HFQ78523.1"/>
    <property type="molecule type" value="Genomic_DNA"/>
</dbReference>
<evidence type="ECO:0000259" key="1">
    <source>
        <dbReference type="Pfam" id="PF01368"/>
    </source>
</evidence>
<dbReference type="PANTHER" id="PTHR47618">
    <property type="entry name" value="BIFUNCTIONAL OLIGORIBONUCLEASE AND PAP PHOSPHATASE NRNA"/>
    <property type="match status" value="1"/>
</dbReference>
<dbReference type="PANTHER" id="PTHR47618:SF1">
    <property type="entry name" value="BIFUNCTIONAL OLIGORIBONUCLEASE AND PAP PHOSPHATASE NRNA"/>
    <property type="match status" value="1"/>
</dbReference>
<organism evidence="3">
    <name type="scientific">Ignisphaera aggregans</name>
    <dbReference type="NCBI Taxonomy" id="334771"/>
    <lineage>
        <taxon>Archaea</taxon>
        <taxon>Thermoproteota</taxon>
        <taxon>Thermoprotei</taxon>
        <taxon>Desulfurococcales</taxon>
        <taxon>Desulfurococcaceae</taxon>
        <taxon>Ignisphaera</taxon>
    </lineage>
</organism>
<comment type="caution">
    <text evidence="3">The sequence shown here is derived from an EMBL/GenBank/DDBJ whole genome shotgun (WGS) entry which is preliminary data.</text>
</comment>
<sequence>MPLQKLGHTYQDLESIKRMITNNTNVAIVPHANADPDALAAACTLAYAIKYMNNSAVVKVLIPEGIGMESKKIAEICGKYGVPILLIKKRIDVANEVLYKNSLCFLVDVASIEQVKILAEYFNRCGYIIVIDHHDFHNYGLNLTEDQHMLTFIDSKASSTSEIIFRILSFFNLSLPKDLLEMILAGIIWDTRRFLRASAETFECVAKLLEFGADYQKTQQLITLTKPYYTKTAKIKCVLRHRGYKISLGSTDLYMAISEVGAYESDCATALINIGYDIAIVASEEEEIKATRVVYRVRDDNTVLQIIDVYNDILKKVVQKLGGGGGGHRAAGAVVIGVPKASTIFREVIEIINELAGNRFVELVESKVL</sequence>
<dbReference type="EMBL" id="DTDH01000159">
    <property type="protein sequence ID" value="HGT98918.1"/>
    <property type="molecule type" value="Genomic_DNA"/>
</dbReference>
<evidence type="ECO:0000313" key="2">
    <source>
        <dbReference type="EMBL" id="HFQ78523.1"/>
    </source>
</evidence>